<dbReference type="EC" id="6.3.5.-" evidence="6"/>
<dbReference type="InterPro" id="IPR017959">
    <property type="entry name" value="Asn/Gln-tRNA_amidoTrfase_suB/E"/>
</dbReference>
<evidence type="ECO:0000256" key="1">
    <source>
        <dbReference type="ARBA" id="ARBA00022598"/>
    </source>
</evidence>
<accession>A0ABX4MED5</accession>
<dbReference type="GO" id="GO:0016874">
    <property type="term" value="F:ligase activity"/>
    <property type="evidence" value="ECO:0007669"/>
    <property type="project" value="UniProtKB-KW"/>
</dbReference>
<feature type="domain" description="Aspartyl/Glutamyl-tRNA(Gln) amidotransferase subunit B/E catalytic" evidence="5">
    <location>
        <begin position="25"/>
        <end position="289"/>
    </location>
</feature>
<dbReference type="SUPFAM" id="SSF55931">
    <property type="entry name" value="Glutamine synthetase/guanido kinase"/>
    <property type="match status" value="1"/>
</dbReference>
<reference evidence="6" key="1">
    <citation type="submission" date="2017-09" db="EMBL/GenBank/DDBJ databases">
        <authorList>
            <person name="Campbell M.A."/>
            <person name="Lukasik P."/>
            <person name="Simon C."/>
            <person name="McCutcheon J.P."/>
        </authorList>
    </citation>
    <scope>NUCLEOTIDE SEQUENCE [LARGE SCALE GENOMIC DNA]</scope>
    <source>
        <strain evidence="6">MAGNEO</strain>
    </source>
</reference>
<evidence type="ECO:0000256" key="2">
    <source>
        <dbReference type="ARBA" id="ARBA00022741"/>
    </source>
</evidence>
<comment type="caution">
    <text evidence="6">The sequence shown here is derived from an EMBL/GenBank/DDBJ whole genome shotgun (WGS) entry which is preliminary data.</text>
</comment>
<dbReference type="Proteomes" id="UP000228684">
    <property type="component" value="Unassembled WGS sequence"/>
</dbReference>
<evidence type="ECO:0000256" key="4">
    <source>
        <dbReference type="ARBA" id="ARBA00022917"/>
    </source>
</evidence>
<keyword evidence="4" id="KW-0648">Protein biosynthesis</keyword>
<dbReference type="InterPro" id="IPR006075">
    <property type="entry name" value="Asn/Gln-tRNA_Trfase_suB/E_cat"/>
</dbReference>
<keyword evidence="7" id="KW-1185">Reference proteome</keyword>
<name>A0ABX4MED5_9HYPH</name>
<evidence type="ECO:0000259" key="5">
    <source>
        <dbReference type="Pfam" id="PF02934"/>
    </source>
</evidence>
<sequence>MVRTNNIYTNLRHYFVVAEIPFEIKIGLELHVKVDSKYKLFSGYTDDVSVIDEGLPGSLPIPNIENLHMLTTLANMFKTGLNPWLAFTRKSYFYVDLPLGYQITQRFHPIINTTNIPMISLKVNKTCNLGVALIRDICLEHDSGNIIGNKNHVGFCRSGRSLIELTTYPCFDRISDIKLFILKLRFVLIHVGISVCDMSDSGLRFDINISSMVPFIIPSTKTEYKNISGLTTLNKVLSYEIIILSLERKLYSETKFWNKDGITFSRIKEWDHGYKHFLDPDLTSMRLWSSNINTTLLYNGMSQGLILLGLRSSVSRDVLKSDLILTKIGLILLSTMVKSIYFHHMLSLKC</sequence>
<dbReference type="PANTHER" id="PTHR11659:SF0">
    <property type="entry name" value="GLUTAMYL-TRNA(GLN) AMIDOTRANSFERASE SUBUNIT B, MITOCHONDRIAL"/>
    <property type="match status" value="1"/>
</dbReference>
<evidence type="ECO:0000256" key="3">
    <source>
        <dbReference type="ARBA" id="ARBA00022840"/>
    </source>
</evidence>
<dbReference type="InterPro" id="IPR014746">
    <property type="entry name" value="Gln_synth/guanido_kin_cat_dom"/>
</dbReference>
<gene>
    <name evidence="6" type="primary">gatB</name>
    <name evidence="6" type="ORF">magneo_327</name>
</gene>
<keyword evidence="2" id="KW-0547">Nucleotide-binding</keyword>
<keyword evidence="3" id="KW-0067">ATP-binding</keyword>
<keyword evidence="1 6" id="KW-0436">Ligase</keyword>
<protein>
    <submittedName>
        <fullName evidence="6">Aspartyl/glutamyl-tRNA(Asn/Gln) amidotransferase subunit B</fullName>
        <ecNumber evidence="6">6.3.5.-</ecNumber>
    </submittedName>
</protein>
<dbReference type="Pfam" id="PF02934">
    <property type="entry name" value="GatB_N"/>
    <property type="match status" value="1"/>
</dbReference>
<proteinExistence type="predicted"/>
<evidence type="ECO:0000313" key="6">
    <source>
        <dbReference type="EMBL" id="PIM94789.1"/>
    </source>
</evidence>
<organism evidence="6 7">
    <name type="scientific">Candidatus Hodgkinia cicadicola</name>
    <dbReference type="NCBI Taxonomy" id="573658"/>
    <lineage>
        <taxon>Bacteria</taxon>
        <taxon>Pseudomonadati</taxon>
        <taxon>Pseudomonadota</taxon>
        <taxon>Alphaproteobacteria</taxon>
        <taxon>Hyphomicrobiales</taxon>
        <taxon>Candidatus Hodgkinia</taxon>
    </lineage>
</organism>
<dbReference type="PANTHER" id="PTHR11659">
    <property type="entry name" value="GLUTAMYL-TRNA GLN AMIDOTRANSFERASE SUBUNIT B MITOCHONDRIAL AND PROKARYOTIC PET112-RELATED"/>
    <property type="match status" value="1"/>
</dbReference>
<evidence type="ECO:0000313" key="7">
    <source>
        <dbReference type="Proteomes" id="UP000228684"/>
    </source>
</evidence>
<dbReference type="EMBL" id="NXGM01000208">
    <property type="protein sequence ID" value="PIM94789.1"/>
    <property type="molecule type" value="Genomic_DNA"/>
</dbReference>